<accession>A0ABU5LGZ8</accession>
<dbReference type="InterPro" id="IPR009587">
    <property type="entry name" value="DUF1198"/>
</dbReference>
<reference evidence="2" key="1">
    <citation type="submission" date="2023-07" db="EMBL/GenBank/DDBJ databases">
        <title>Structural and functional analysis of rice phyllospheric bacteria for their antimicrobial properties and defense elicitation against blast disease.</title>
        <authorList>
            <person name="Sahu K.P."/>
            <person name="Asharani P."/>
            <person name="Kumar M."/>
            <person name="Reddy B."/>
            <person name="Kumar A."/>
        </authorList>
    </citation>
    <scope>NUCLEOTIDE SEQUENCE [LARGE SCALE GENOMIC DNA]</scope>
    <source>
        <strain evidence="2">OsEp_Plm_30P10</strain>
    </source>
</reference>
<sequence length="167" mass="18585">MIWIMLATLAGVFIVGFQLITANARHAVQALNKRLQLPPVHVESMLSLMGKEAAKEYTDYLSGNTDTQLGNAAAVLLIWQVLIVDGSDDNVARWHSLMTRAGFPGTISRQQLLLALGFLRQLEPDSQELHALREQYNARVSAQGIELEGELPSVSNLVSLNEWRKRH</sequence>
<keyword evidence="2" id="KW-1185">Reference proteome</keyword>
<dbReference type="Proteomes" id="UP001288620">
    <property type="component" value="Unassembled WGS sequence"/>
</dbReference>
<dbReference type="Pfam" id="PF06711">
    <property type="entry name" value="DUF1198"/>
    <property type="match status" value="1"/>
</dbReference>
<protein>
    <submittedName>
        <fullName evidence="1">DUF1198 domain-containing protein</fullName>
    </submittedName>
</protein>
<evidence type="ECO:0000313" key="1">
    <source>
        <dbReference type="EMBL" id="MDZ7279158.1"/>
    </source>
</evidence>
<dbReference type="EMBL" id="JAOBTT010000001">
    <property type="protein sequence ID" value="MDZ7279158.1"/>
    <property type="molecule type" value="Genomic_DNA"/>
</dbReference>
<dbReference type="RefSeq" id="WP_322543041.1">
    <property type="nucleotide sequence ID" value="NZ_JAOBTT010000001.1"/>
</dbReference>
<gene>
    <name evidence="1" type="ORF">N4G40_12910</name>
</gene>
<organism evidence="1 2">
    <name type="scientific">Pantoea eucrina</name>
    <dbReference type="NCBI Taxonomy" id="472693"/>
    <lineage>
        <taxon>Bacteria</taxon>
        <taxon>Pseudomonadati</taxon>
        <taxon>Pseudomonadota</taxon>
        <taxon>Gammaproteobacteria</taxon>
        <taxon>Enterobacterales</taxon>
        <taxon>Erwiniaceae</taxon>
        <taxon>Pantoea</taxon>
    </lineage>
</organism>
<proteinExistence type="predicted"/>
<evidence type="ECO:0000313" key="2">
    <source>
        <dbReference type="Proteomes" id="UP001288620"/>
    </source>
</evidence>
<name>A0ABU5LGZ8_9GAMM</name>
<comment type="caution">
    <text evidence="1">The sequence shown here is derived from an EMBL/GenBank/DDBJ whole genome shotgun (WGS) entry which is preliminary data.</text>
</comment>